<reference evidence="2 3" key="1">
    <citation type="submission" date="2007-01" db="EMBL/GenBank/DDBJ databases">
        <title>Draft genome sequence of Collinsella aerofaciens (ATCC 25986).</title>
        <authorList>
            <person name="Sudarsanam P."/>
            <person name="Ley R."/>
            <person name="Guruge J."/>
            <person name="Turnbaugh P.J."/>
            <person name="Mahowald M."/>
            <person name="Liep D."/>
            <person name="Gordon J."/>
        </authorList>
    </citation>
    <scope>NUCLEOTIDE SEQUENCE [LARGE SCALE GENOMIC DNA]</scope>
    <source>
        <strain evidence="3">ATCC 25986 / DSM 3979 / JCM 10188 / KCTC 3647 / NCTC 11838 / VPI 1003</strain>
    </source>
</reference>
<sequence>MDLFAVMCGLWHSEPKLIFRKAPMTPAQIEFYKRLAHGLALQFGPNCEIVVHDLETDDVDHSIVVIENGHVSGRKLGDGPSHIVFESMHEGATDVHDREPYLTKTTDGKLLKSSTIFIRNDEGKPVGILGINFDITLMKAFERSLDAFTGTGGTGYTEPEPITKNIGDLLEDLLHECEQFVGKPAALMTKDERIRAIGYLDRRGAFLISKSSERACEFFGISKYSFYSYLNEAKAAAGDK</sequence>
<protein>
    <submittedName>
        <fullName evidence="2">YheO-like protein</fullName>
    </submittedName>
</protein>
<dbReference type="Pfam" id="PF08348">
    <property type="entry name" value="PAS_6"/>
    <property type="match status" value="1"/>
</dbReference>
<dbReference type="InterPro" id="IPR039446">
    <property type="entry name" value="DauR-like"/>
</dbReference>
<feature type="domain" description="PAC" evidence="1">
    <location>
        <begin position="96"/>
        <end position="147"/>
    </location>
</feature>
<evidence type="ECO:0000313" key="2">
    <source>
        <dbReference type="EMBL" id="EBA39384.1"/>
    </source>
</evidence>
<evidence type="ECO:0000313" key="3">
    <source>
        <dbReference type="Proteomes" id="UP000002979"/>
    </source>
</evidence>
<evidence type="ECO:0000259" key="1">
    <source>
        <dbReference type="PROSITE" id="PS50113"/>
    </source>
</evidence>
<proteinExistence type="predicted"/>
<dbReference type="EMBL" id="AAVN02000005">
    <property type="protein sequence ID" value="EBA39384.1"/>
    <property type="molecule type" value="Genomic_DNA"/>
</dbReference>
<dbReference type="InterPro" id="IPR013559">
    <property type="entry name" value="YheO"/>
</dbReference>
<dbReference type="Pfam" id="PF13309">
    <property type="entry name" value="HTH_22"/>
    <property type="match status" value="1"/>
</dbReference>
<reference evidence="2 3" key="2">
    <citation type="submission" date="2007-04" db="EMBL/GenBank/DDBJ databases">
        <authorList>
            <person name="Fulton L."/>
            <person name="Clifton S."/>
            <person name="Fulton B."/>
            <person name="Xu J."/>
            <person name="Minx P."/>
            <person name="Mardis E.R."/>
            <person name="Wilson R.K."/>
        </authorList>
    </citation>
    <scope>NUCLEOTIDE SEQUENCE [LARGE SCALE GENOMIC DNA]</scope>
    <source>
        <strain evidence="3">ATCC 25986 / DSM 3979 / JCM 10188 / KCTC 3647 / NCTC 11838 / VPI 1003</strain>
    </source>
</reference>
<name>A4EA61_COLAA</name>
<dbReference type="PROSITE" id="PS50113">
    <property type="entry name" value="PAC"/>
    <property type="match status" value="1"/>
</dbReference>
<dbReference type="Proteomes" id="UP000002979">
    <property type="component" value="Unassembled WGS sequence"/>
</dbReference>
<dbReference type="AlphaFoldDB" id="A4EA61"/>
<gene>
    <name evidence="2" type="ORF">COLAER_01317</name>
</gene>
<organism evidence="2 3">
    <name type="scientific">Collinsella aerofaciens (strain ATCC 25986 / DSM 3979 / JCM 10188 / KCTC 3647 / NCTC 11838 / VPI 1003)</name>
    <dbReference type="NCBI Taxonomy" id="411903"/>
    <lineage>
        <taxon>Bacteria</taxon>
        <taxon>Bacillati</taxon>
        <taxon>Actinomycetota</taxon>
        <taxon>Coriobacteriia</taxon>
        <taxon>Coriobacteriales</taxon>
        <taxon>Coriobacteriaceae</taxon>
        <taxon>Collinsella</taxon>
    </lineage>
</organism>
<accession>A4EA61</accession>
<dbReference type="PANTHER" id="PTHR35568">
    <property type="entry name" value="TRANSCRIPTIONAL REGULATOR DAUR"/>
    <property type="match status" value="1"/>
</dbReference>
<comment type="caution">
    <text evidence="2">The sequence shown here is derived from an EMBL/GenBank/DDBJ whole genome shotgun (WGS) entry which is preliminary data.</text>
</comment>
<dbReference type="Gene3D" id="3.30.450.20">
    <property type="entry name" value="PAS domain"/>
    <property type="match status" value="1"/>
</dbReference>
<dbReference type="InterPro" id="IPR000700">
    <property type="entry name" value="PAS-assoc_C"/>
</dbReference>
<dbReference type="PANTHER" id="PTHR35568:SF1">
    <property type="entry name" value="TRANSCRIPTIONAL REGULATOR DAUR"/>
    <property type="match status" value="1"/>
</dbReference>
<dbReference type="InterPro" id="IPR039445">
    <property type="entry name" value="DauR-like_HTH"/>
</dbReference>